<name>A0ABW4NQV3_9LACT</name>
<organism evidence="1 2">
    <name type="scientific">Carnobacterium antarcticum</name>
    <dbReference type="NCBI Taxonomy" id="2126436"/>
    <lineage>
        <taxon>Bacteria</taxon>
        <taxon>Bacillati</taxon>
        <taxon>Bacillota</taxon>
        <taxon>Bacilli</taxon>
        <taxon>Lactobacillales</taxon>
        <taxon>Carnobacteriaceae</taxon>
        <taxon>Carnobacterium</taxon>
    </lineage>
</organism>
<dbReference type="InterPro" id="IPR036663">
    <property type="entry name" value="Fumarylacetoacetase_C_sf"/>
</dbReference>
<keyword evidence="2" id="KW-1185">Reference proteome</keyword>
<sequence>MSQAAFLETLYGAYKNVAVLEKSVFPADIDLEEAYRIQHAFTKAKKENNETLKGYKISMTSLETQALFGAKEPLYGQMTDKQISGTVSLSEQMMNPLVELELVFVVKEPLTAKSTEEEIIAKTQVAPGLEVPDSRFEDWFPKMPKEQVCADGAVGGKVVFGAAKDYTYADLDAINGKLILNGEVLDQGSSSIVMDHPVKAIKWLLEKLGQHDLTLEPGMFVSSGTFVLPKPLEVGQYTGEFEGVGNVQLTVNV</sequence>
<protein>
    <submittedName>
        <fullName evidence="1">2-keto-4-pentenoate hydratase</fullName>
    </submittedName>
</protein>
<evidence type="ECO:0000313" key="1">
    <source>
        <dbReference type="EMBL" id="MFD1800503.1"/>
    </source>
</evidence>
<dbReference type="EMBL" id="JBHUFF010000022">
    <property type="protein sequence ID" value="MFD1800503.1"/>
    <property type="molecule type" value="Genomic_DNA"/>
</dbReference>
<dbReference type="SUPFAM" id="SSF56529">
    <property type="entry name" value="FAH"/>
    <property type="match status" value="1"/>
</dbReference>
<dbReference type="RefSeq" id="WP_058918738.1">
    <property type="nucleotide sequence ID" value="NZ_JBHSQC010000002.1"/>
</dbReference>
<accession>A0ABW4NQV3</accession>
<dbReference type="Proteomes" id="UP001597285">
    <property type="component" value="Unassembled WGS sequence"/>
</dbReference>
<gene>
    <name evidence="1" type="ORF">ACFSBK_11650</name>
</gene>
<dbReference type="InterPro" id="IPR050772">
    <property type="entry name" value="Hydratase-Decarb/MhpD_sf"/>
</dbReference>
<dbReference type="PANTHER" id="PTHR30143:SF0">
    <property type="entry name" value="2-KETO-4-PENTENOATE HYDRATASE"/>
    <property type="match status" value="1"/>
</dbReference>
<dbReference type="PANTHER" id="PTHR30143">
    <property type="entry name" value="ACID HYDRATASE"/>
    <property type="match status" value="1"/>
</dbReference>
<reference evidence="2" key="1">
    <citation type="journal article" date="2019" name="Int. J. Syst. Evol. Microbiol.">
        <title>The Global Catalogue of Microorganisms (GCM) 10K type strain sequencing project: providing services to taxonomists for standard genome sequencing and annotation.</title>
        <authorList>
            <consortium name="The Broad Institute Genomics Platform"/>
            <consortium name="The Broad Institute Genome Sequencing Center for Infectious Disease"/>
            <person name="Wu L."/>
            <person name="Ma J."/>
        </authorList>
    </citation>
    <scope>NUCLEOTIDE SEQUENCE [LARGE SCALE GENOMIC DNA]</scope>
    <source>
        <strain evidence="2">KCTC 42143</strain>
    </source>
</reference>
<proteinExistence type="predicted"/>
<comment type="caution">
    <text evidence="1">The sequence shown here is derived from an EMBL/GenBank/DDBJ whole genome shotgun (WGS) entry which is preliminary data.</text>
</comment>
<evidence type="ECO:0000313" key="2">
    <source>
        <dbReference type="Proteomes" id="UP001597285"/>
    </source>
</evidence>
<dbReference type="Gene3D" id="3.90.850.10">
    <property type="entry name" value="Fumarylacetoacetase-like, C-terminal domain"/>
    <property type="match status" value="1"/>
</dbReference>